<dbReference type="GO" id="GO:0003729">
    <property type="term" value="F:mRNA binding"/>
    <property type="evidence" value="ECO:0007669"/>
    <property type="project" value="TreeGrafter"/>
</dbReference>
<dbReference type="PANTHER" id="PTHR10724:SF7">
    <property type="entry name" value="SMALL RIBOSOMAL SUBUNIT PROTEIN BS1C"/>
    <property type="match status" value="1"/>
</dbReference>
<dbReference type="AlphaFoldDB" id="A0A645GF74"/>
<sequence length="183" mass="20435">MTAGEKYAVGSIVEGKVVRIVPFGAFVALESTIDGLIHISQVSVHRIAKVEDELKVGDVVRCKVLEVSPEAKRISLSRKEALLEEDPALAEQLAAEKAERDRQYAERQEQRQQQRDAQQAQQAQQRSERPERAPRAASSDRPARDSGDRRRRNSEDGDYELPPVQEATTSLASLFEGLKVDDE</sequence>
<evidence type="ECO:0000313" key="6">
    <source>
        <dbReference type="EMBL" id="MPN25345.1"/>
    </source>
</evidence>
<dbReference type="SUPFAM" id="SSF50249">
    <property type="entry name" value="Nucleic acid-binding proteins"/>
    <property type="match status" value="1"/>
</dbReference>
<dbReference type="FunFam" id="2.40.50.140:FF:000103">
    <property type="entry name" value="protein RRP5 homolog"/>
    <property type="match status" value="1"/>
</dbReference>
<proteinExistence type="inferred from homology"/>
<protein>
    <submittedName>
        <fullName evidence="6">Polyribonucleotide nucleotidyltransferase</fullName>
        <ecNumber evidence="6">2.7.7.8</ecNumber>
    </submittedName>
</protein>
<gene>
    <name evidence="6" type="primary">pnp_69</name>
    <name evidence="6" type="ORF">SDC9_172754</name>
</gene>
<reference evidence="6" key="1">
    <citation type="submission" date="2019-08" db="EMBL/GenBank/DDBJ databases">
        <authorList>
            <person name="Kucharzyk K."/>
            <person name="Murdoch R.W."/>
            <person name="Higgins S."/>
            <person name="Loffler F."/>
        </authorList>
    </citation>
    <scope>NUCLEOTIDE SEQUENCE</scope>
</reference>
<dbReference type="GO" id="GO:0006412">
    <property type="term" value="P:translation"/>
    <property type="evidence" value="ECO:0007669"/>
    <property type="project" value="TreeGrafter"/>
</dbReference>
<evidence type="ECO:0000256" key="3">
    <source>
        <dbReference type="ARBA" id="ARBA00023274"/>
    </source>
</evidence>
<evidence type="ECO:0000256" key="1">
    <source>
        <dbReference type="ARBA" id="ARBA00006767"/>
    </source>
</evidence>
<keyword evidence="2" id="KW-0689">Ribosomal protein</keyword>
<dbReference type="GO" id="GO:0003735">
    <property type="term" value="F:structural constituent of ribosome"/>
    <property type="evidence" value="ECO:0007669"/>
    <property type="project" value="TreeGrafter"/>
</dbReference>
<feature type="compositionally biased region" description="Basic and acidic residues" evidence="4">
    <location>
        <begin position="94"/>
        <end position="114"/>
    </location>
</feature>
<dbReference type="GO" id="GO:0004654">
    <property type="term" value="F:polyribonucleotide nucleotidyltransferase activity"/>
    <property type="evidence" value="ECO:0007669"/>
    <property type="project" value="UniProtKB-EC"/>
</dbReference>
<dbReference type="GO" id="GO:0022627">
    <property type="term" value="C:cytosolic small ribosomal subunit"/>
    <property type="evidence" value="ECO:0007669"/>
    <property type="project" value="TreeGrafter"/>
</dbReference>
<feature type="domain" description="S1 motif" evidence="5">
    <location>
        <begin position="10"/>
        <end position="79"/>
    </location>
</feature>
<dbReference type="EMBL" id="VSSQ01074496">
    <property type="protein sequence ID" value="MPN25345.1"/>
    <property type="molecule type" value="Genomic_DNA"/>
</dbReference>
<dbReference type="PANTHER" id="PTHR10724">
    <property type="entry name" value="30S RIBOSOMAL PROTEIN S1"/>
    <property type="match status" value="1"/>
</dbReference>
<dbReference type="InterPro" id="IPR012340">
    <property type="entry name" value="NA-bd_OB-fold"/>
</dbReference>
<organism evidence="6">
    <name type="scientific">bioreactor metagenome</name>
    <dbReference type="NCBI Taxonomy" id="1076179"/>
    <lineage>
        <taxon>unclassified sequences</taxon>
        <taxon>metagenomes</taxon>
        <taxon>ecological metagenomes</taxon>
    </lineage>
</organism>
<evidence type="ECO:0000256" key="2">
    <source>
        <dbReference type="ARBA" id="ARBA00022980"/>
    </source>
</evidence>
<name>A0A645GF74_9ZZZZ</name>
<dbReference type="InterPro" id="IPR003029">
    <property type="entry name" value="S1_domain"/>
</dbReference>
<evidence type="ECO:0000256" key="4">
    <source>
        <dbReference type="SAM" id="MobiDB-lite"/>
    </source>
</evidence>
<evidence type="ECO:0000259" key="5">
    <source>
        <dbReference type="PROSITE" id="PS50126"/>
    </source>
</evidence>
<comment type="caution">
    <text evidence="6">The sequence shown here is derived from an EMBL/GenBank/DDBJ whole genome shotgun (WGS) entry which is preliminary data.</text>
</comment>
<keyword evidence="6" id="KW-0808">Transferase</keyword>
<dbReference type="SMART" id="SM00316">
    <property type="entry name" value="S1"/>
    <property type="match status" value="1"/>
</dbReference>
<dbReference type="InterPro" id="IPR050437">
    <property type="entry name" value="Ribos_protein_bS1-like"/>
</dbReference>
<keyword evidence="3" id="KW-0687">Ribonucleoprotein</keyword>
<feature type="region of interest" description="Disordered" evidence="4">
    <location>
        <begin position="92"/>
        <end position="183"/>
    </location>
</feature>
<dbReference type="PROSITE" id="PS50126">
    <property type="entry name" value="S1"/>
    <property type="match status" value="1"/>
</dbReference>
<dbReference type="EC" id="2.7.7.8" evidence="6"/>
<comment type="similarity">
    <text evidence="1">Belongs to the bacterial ribosomal protein bS1 family.</text>
</comment>
<accession>A0A645GF74</accession>
<feature type="compositionally biased region" description="Low complexity" evidence="4">
    <location>
        <begin position="115"/>
        <end position="125"/>
    </location>
</feature>
<dbReference type="Pfam" id="PF00575">
    <property type="entry name" value="S1"/>
    <property type="match status" value="1"/>
</dbReference>
<dbReference type="Gene3D" id="2.40.50.140">
    <property type="entry name" value="Nucleic acid-binding proteins"/>
    <property type="match status" value="1"/>
</dbReference>
<keyword evidence="6" id="KW-0548">Nucleotidyltransferase</keyword>